<accession>A0ABY4DS81</accession>
<proteinExistence type="predicted"/>
<keyword evidence="1" id="KW-0812">Transmembrane</keyword>
<name>A0ABY4DS81_9NEIS</name>
<dbReference type="Proteomes" id="UP000829817">
    <property type="component" value="Chromosome"/>
</dbReference>
<organism evidence="2 3">
    <name type="scientific">Uruburuella testudinis</name>
    <dbReference type="NCBI Taxonomy" id="1282863"/>
    <lineage>
        <taxon>Bacteria</taxon>
        <taxon>Pseudomonadati</taxon>
        <taxon>Pseudomonadota</taxon>
        <taxon>Betaproteobacteria</taxon>
        <taxon>Neisseriales</taxon>
        <taxon>Neisseriaceae</taxon>
        <taxon>Uruburuella</taxon>
    </lineage>
</organism>
<evidence type="ECO:0000313" key="3">
    <source>
        <dbReference type="Proteomes" id="UP000829817"/>
    </source>
</evidence>
<dbReference type="EMBL" id="CP091508">
    <property type="protein sequence ID" value="UOO81570.1"/>
    <property type="molecule type" value="Genomic_DNA"/>
</dbReference>
<evidence type="ECO:0008006" key="4">
    <source>
        <dbReference type="Google" id="ProtNLM"/>
    </source>
</evidence>
<evidence type="ECO:0000313" key="2">
    <source>
        <dbReference type="EMBL" id="UOO81570.1"/>
    </source>
</evidence>
<gene>
    <name evidence="2" type="ORF">LVJ83_11645</name>
</gene>
<keyword evidence="3" id="KW-1185">Reference proteome</keyword>
<protein>
    <recommendedName>
        <fullName evidence="4">DUF3149 domain-containing protein</fullName>
    </recommendedName>
</protein>
<sequence length="48" mass="5502">MIDRLMPLFAIIGVLSSLGYLSLMAWVMYRNLTRSKKKPLAAHRTEHA</sequence>
<dbReference type="RefSeq" id="WP_244784820.1">
    <property type="nucleotide sequence ID" value="NZ_CP091508.1"/>
</dbReference>
<keyword evidence="1" id="KW-0472">Membrane</keyword>
<reference evidence="2 3" key="1">
    <citation type="journal article" date="2022" name="Res Sq">
        <title>Evolution of multicellular longitudinally dividing oral cavity symbionts (Neisseriaceae).</title>
        <authorList>
            <person name="Nyongesa S."/>
            <person name="Weber P."/>
            <person name="Bernet E."/>
            <person name="Pullido F."/>
            <person name="Nieckarz M."/>
            <person name="Delaby M."/>
            <person name="Nieves C."/>
            <person name="Viehboeck T."/>
            <person name="Krause N."/>
            <person name="Rivera-Millot A."/>
            <person name="Nakamura A."/>
            <person name="Vischer N."/>
            <person name="VanNieuwenhze M."/>
            <person name="Brun Y."/>
            <person name="Cava F."/>
            <person name="Bulgheresi S."/>
            <person name="Veyrier F."/>
        </authorList>
    </citation>
    <scope>NUCLEOTIDE SEQUENCE [LARGE SCALE GENOMIC DNA]</scope>
    <source>
        <strain evidence="2 3">CCUG 63373m</strain>
    </source>
</reference>
<keyword evidence="1" id="KW-1133">Transmembrane helix</keyword>
<evidence type="ECO:0000256" key="1">
    <source>
        <dbReference type="SAM" id="Phobius"/>
    </source>
</evidence>
<feature type="transmembrane region" description="Helical" evidence="1">
    <location>
        <begin position="6"/>
        <end position="29"/>
    </location>
</feature>